<evidence type="ECO:0000313" key="12">
    <source>
        <dbReference type="Proteomes" id="UP000799444"/>
    </source>
</evidence>
<feature type="transmembrane region" description="Helical" evidence="9">
    <location>
        <begin position="468"/>
        <end position="495"/>
    </location>
</feature>
<evidence type="ECO:0000256" key="6">
    <source>
        <dbReference type="ARBA" id="ARBA00022989"/>
    </source>
</evidence>
<feature type="compositionally biased region" description="Basic and acidic residues" evidence="8">
    <location>
        <begin position="414"/>
        <end position="429"/>
    </location>
</feature>
<dbReference type="InterPro" id="IPR004680">
    <property type="entry name" value="Cit_transptr-like_dom"/>
</dbReference>
<keyword evidence="7 9" id="KW-0472">Membrane</keyword>
<dbReference type="Pfam" id="PF03600">
    <property type="entry name" value="CitMHS"/>
    <property type="match status" value="1"/>
</dbReference>
<dbReference type="EMBL" id="ML996340">
    <property type="protein sequence ID" value="KAF2727308.1"/>
    <property type="molecule type" value="Genomic_DNA"/>
</dbReference>
<dbReference type="GO" id="GO:0015105">
    <property type="term" value="F:arsenite transmembrane transporter activity"/>
    <property type="evidence" value="ECO:0007669"/>
    <property type="project" value="InterPro"/>
</dbReference>
<proteinExistence type="inferred from homology"/>
<evidence type="ECO:0000256" key="8">
    <source>
        <dbReference type="SAM" id="MobiDB-lite"/>
    </source>
</evidence>
<comment type="similarity">
    <text evidence="2">Belongs to the CitM (TC 2.A.11) transporter family.</text>
</comment>
<evidence type="ECO:0000256" key="3">
    <source>
        <dbReference type="ARBA" id="ARBA00022448"/>
    </source>
</evidence>
<comment type="subcellular location">
    <subcellularLocation>
        <location evidence="1">Cell membrane</location>
        <topology evidence="1">Multi-pass membrane protein</topology>
    </subcellularLocation>
</comment>
<feature type="transmembrane region" description="Helical" evidence="9">
    <location>
        <begin position="358"/>
        <end position="379"/>
    </location>
</feature>
<accession>A0A9P4QHC6</accession>
<feature type="compositionally biased region" description="Polar residues" evidence="8">
    <location>
        <begin position="430"/>
        <end position="448"/>
    </location>
</feature>
<feature type="transmembrane region" description="Helical" evidence="9">
    <location>
        <begin position="330"/>
        <end position="352"/>
    </location>
</feature>
<dbReference type="InterPro" id="IPR000802">
    <property type="entry name" value="Arsenical_pump_ArsB"/>
</dbReference>
<gene>
    <name evidence="11" type="ORF">EJ04DRAFT_505901</name>
</gene>
<dbReference type="AlphaFoldDB" id="A0A9P4QHC6"/>
<sequence length="646" mass="70481">MASPADMERIRASLDTSQIKEWRSIMTLIVFTLTNINVLFPFTIPVFVPRVLLTVFSKTLAALRISSPASSNASEHKGGFFVRLTFPMNFVTAPLLANLFLLAILAIGRVEVSGGIIGANGIAPYDIMLFFLSLAYIALSIDASGLIRYLAYRVLRSGGNAGYRLYLSLYCFFFALTAAIGNDPIILSGTPFLAYMTRVSANIEHPRAWIYAQFAVANIASAILVSSNPTNLVIAGAFSIKFINYSANVVVPVMATGVILFPCLLYIVFRGDSLIPKKIEMHQLSDEARAKTPINPNIPMAKSQNGIDASDIPNKVLPLEEIMNPYIDKVGATFAASILAVTLVTLLVVNAVTSDGHAIHAFWVTAPAAIITLVFDLVWGYKNRHESRRIANERLADSQLASSDVDADAIETIRSNDRSDPSEKGEKSPGQETSHQPRSPLSLQTPQKPTLTTRLADRYRSFRIDFPTASTVLASLPFALVPFAFCMFILVQALVTKGWVPVFAHGWDAWVTKTGTVGAVGGMGFLSVILSNFAGTNIGTAILLSRIIQAWQDIHTLEGTAISNRTFWATVYSAILGVNYGAFSVAFSASLAGLLWREILKQKFIHVRSRDFLRLNIPIIAITMIVGCSVLIGQVYIVRDTSPYNQ</sequence>
<evidence type="ECO:0000256" key="1">
    <source>
        <dbReference type="ARBA" id="ARBA00004651"/>
    </source>
</evidence>
<dbReference type="OrthoDB" id="442352at2759"/>
<feature type="transmembrane region" description="Helical" evidence="9">
    <location>
        <begin position="90"/>
        <end position="108"/>
    </location>
</feature>
<feature type="transmembrane region" description="Helical" evidence="9">
    <location>
        <begin position="245"/>
        <end position="269"/>
    </location>
</feature>
<name>A0A9P4QHC6_9PLEO</name>
<dbReference type="PANTHER" id="PTHR43302:SF5">
    <property type="entry name" value="TRANSPORTER ARSB-RELATED"/>
    <property type="match status" value="1"/>
</dbReference>
<feature type="transmembrane region" description="Helical" evidence="9">
    <location>
        <begin position="25"/>
        <end position="48"/>
    </location>
</feature>
<feature type="transmembrane region" description="Helical" evidence="9">
    <location>
        <begin position="617"/>
        <end position="637"/>
    </location>
</feature>
<feature type="domain" description="Citrate transporter-like" evidence="10">
    <location>
        <begin position="100"/>
        <end position="349"/>
    </location>
</feature>
<keyword evidence="12" id="KW-1185">Reference proteome</keyword>
<reference evidence="11" key="1">
    <citation type="journal article" date="2020" name="Stud. Mycol.">
        <title>101 Dothideomycetes genomes: a test case for predicting lifestyles and emergence of pathogens.</title>
        <authorList>
            <person name="Haridas S."/>
            <person name="Albert R."/>
            <person name="Binder M."/>
            <person name="Bloem J."/>
            <person name="Labutti K."/>
            <person name="Salamov A."/>
            <person name="Andreopoulos B."/>
            <person name="Baker S."/>
            <person name="Barry K."/>
            <person name="Bills G."/>
            <person name="Bluhm B."/>
            <person name="Cannon C."/>
            <person name="Castanera R."/>
            <person name="Culley D."/>
            <person name="Daum C."/>
            <person name="Ezra D."/>
            <person name="Gonzalez J."/>
            <person name="Henrissat B."/>
            <person name="Kuo A."/>
            <person name="Liang C."/>
            <person name="Lipzen A."/>
            <person name="Lutzoni F."/>
            <person name="Magnuson J."/>
            <person name="Mondo S."/>
            <person name="Nolan M."/>
            <person name="Ohm R."/>
            <person name="Pangilinan J."/>
            <person name="Park H.-J."/>
            <person name="Ramirez L."/>
            <person name="Alfaro M."/>
            <person name="Sun H."/>
            <person name="Tritt A."/>
            <person name="Yoshinaga Y."/>
            <person name="Zwiers L.-H."/>
            <person name="Turgeon B."/>
            <person name="Goodwin S."/>
            <person name="Spatafora J."/>
            <person name="Crous P."/>
            <person name="Grigoriev I."/>
        </authorList>
    </citation>
    <scope>NUCLEOTIDE SEQUENCE</scope>
    <source>
        <strain evidence="11">CBS 125425</strain>
    </source>
</reference>
<dbReference type="PANTHER" id="PTHR43302">
    <property type="entry name" value="TRANSPORTER ARSB-RELATED"/>
    <property type="match status" value="1"/>
</dbReference>
<keyword evidence="3" id="KW-0813">Transport</keyword>
<evidence type="ECO:0000313" key="11">
    <source>
        <dbReference type="EMBL" id="KAF2727308.1"/>
    </source>
</evidence>
<dbReference type="Pfam" id="PF02040">
    <property type="entry name" value="ArsB"/>
    <property type="match status" value="1"/>
</dbReference>
<feature type="transmembrane region" description="Helical" evidence="9">
    <location>
        <begin position="208"/>
        <end position="225"/>
    </location>
</feature>
<protein>
    <recommendedName>
        <fullName evidence="10">Citrate transporter-like domain-containing protein</fullName>
    </recommendedName>
</protein>
<evidence type="ECO:0000256" key="7">
    <source>
        <dbReference type="ARBA" id="ARBA00023136"/>
    </source>
</evidence>
<feature type="transmembrane region" description="Helical" evidence="9">
    <location>
        <begin position="129"/>
        <end position="151"/>
    </location>
</feature>
<feature type="transmembrane region" description="Helical" evidence="9">
    <location>
        <begin position="163"/>
        <end position="187"/>
    </location>
</feature>
<evidence type="ECO:0000256" key="4">
    <source>
        <dbReference type="ARBA" id="ARBA00022475"/>
    </source>
</evidence>
<keyword evidence="4" id="KW-1003">Cell membrane</keyword>
<keyword evidence="5 9" id="KW-0812">Transmembrane</keyword>
<evidence type="ECO:0000259" key="10">
    <source>
        <dbReference type="Pfam" id="PF03600"/>
    </source>
</evidence>
<evidence type="ECO:0000256" key="2">
    <source>
        <dbReference type="ARBA" id="ARBA00009843"/>
    </source>
</evidence>
<evidence type="ECO:0000256" key="5">
    <source>
        <dbReference type="ARBA" id="ARBA00022692"/>
    </source>
</evidence>
<dbReference type="Proteomes" id="UP000799444">
    <property type="component" value="Unassembled WGS sequence"/>
</dbReference>
<dbReference type="GO" id="GO:0005886">
    <property type="term" value="C:plasma membrane"/>
    <property type="evidence" value="ECO:0007669"/>
    <property type="project" value="UniProtKB-SubCell"/>
</dbReference>
<feature type="transmembrane region" description="Helical" evidence="9">
    <location>
        <begin position="571"/>
        <end position="596"/>
    </location>
</feature>
<feature type="region of interest" description="Disordered" evidence="8">
    <location>
        <begin position="413"/>
        <end position="448"/>
    </location>
</feature>
<comment type="caution">
    <text evidence="11">The sequence shown here is derived from an EMBL/GenBank/DDBJ whole genome shotgun (WGS) entry which is preliminary data.</text>
</comment>
<keyword evidence="6 9" id="KW-1133">Transmembrane helix</keyword>
<organism evidence="11 12">
    <name type="scientific">Polyplosphaeria fusca</name>
    <dbReference type="NCBI Taxonomy" id="682080"/>
    <lineage>
        <taxon>Eukaryota</taxon>
        <taxon>Fungi</taxon>
        <taxon>Dikarya</taxon>
        <taxon>Ascomycota</taxon>
        <taxon>Pezizomycotina</taxon>
        <taxon>Dothideomycetes</taxon>
        <taxon>Pleosporomycetidae</taxon>
        <taxon>Pleosporales</taxon>
        <taxon>Tetraplosphaeriaceae</taxon>
        <taxon>Polyplosphaeria</taxon>
    </lineage>
</organism>
<evidence type="ECO:0000256" key="9">
    <source>
        <dbReference type="SAM" id="Phobius"/>
    </source>
</evidence>